<dbReference type="SUPFAM" id="SSF53850">
    <property type="entry name" value="Periplasmic binding protein-like II"/>
    <property type="match status" value="1"/>
</dbReference>
<protein>
    <submittedName>
        <fullName evidence="4">ABC transporter-binding protein</fullName>
    </submittedName>
</protein>
<accession>A0A9X7J4P0</accession>
<keyword evidence="2" id="KW-0813">Transport</keyword>
<dbReference type="Pfam" id="PF01547">
    <property type="entry name" value="SBP_bac_1"/>
    <property type="match status" value="1"/>
</dbReference>
<evidence type="ECO:0000313" key="5">
    <source>
        <dbReference type="Proteomes" id="UP000239430"/>
    </source>
</evidence>
<dbReference type="InterPro" id="IPR006059">
    <property type="entry name" value="SBP"/>
</dbReference>
<dbReference type="CDD" id="cd13585">
    <property type="entry name" value="PBP2_TMBP_like"/>
    <property type="match status" value="1"/>
</dbReference>
<dbReference type="PROSITE" id="PS51257">
    <property type="entry name" value="PROKAR_LIPOPROTEIN"/>
    <property type="match status" value="1"/>
</dbReference>
<dbReference type="PANTHER" id="PTHR43649:SF34">
    <property type="entry name" value="ABC TRANSPORTER PERIPLASMIC-BINDING PROTEIN YCJN-RELATED"/>
    <property type="match status" value="1"/>
</dbReference>
<dbReference type="RefSeq" id="WP_054935818.1">
    <property type="nucleotide sequence ID" value="NZ_PVXL01000022.1"/>
</dbReference>
<evidence type="ECO:0000256" key="3">
    <source>
        <dbReference type="ARBA" id="ARBA00022729"/>
    </source>
</evidence>
<proteinExistence type="inferred from homology"/>
<comment type="caution">
    <text evidence="4">The sequence shown here is derived from an EMBL/GenBank/DDBJ whole genome shotgun (WGS) entry which is preliminary data.</text>
</comment>
<keyword evidence="5" id="KW-1185">Reference proteome</keyword>
<evidence type="ECO:0000313" key="4">
    <source>
        <dbReference type="EMBL" id="PRR76253.1"/>
    </source>
</evidence>
<dbReference type="Gene3D" id="3.40.190.10">
    <property type="entry name" value="Periplasmic binding protein-like II"/>
    <property type="match status" value="2"/>
</dbReference>
<dbReference type="AlphaFoldDB" id="A0A9X7J4P0"/>
<keyword evidence="3" id="KW-0732">Signal</keyword>
<comment type="similarity">
    <text evidence="1">Belongs to the bacterial solute-binding protein 1 family.</text>
</comment>
<name>A0A9X7J4P0_9FIRM</name>
<reference evidence="4 5" key="1">
    <citation type="submission" date="2018-03" db="EMBL/GenBank/DDBJ databases">
        <title>Genome sequence of Moorella stamsii DSM 26217.</title>
        <authorList>
            <person name="Poehlein A."/>
            <person name="Daniel R."/>
        </authorList>
    </citation>
    <scope>NUCLEOTIDE SEQUENCE [LARGE SCALE GENOMIC DNA]</scope>
    <source>
        <strain evidence="5">DSM 26217</strain>
    </source>
</reference>
<dbReference type="Proteomes" id="UP000239430">
    <property type="component" value="Unassembled WGS sequence"/>
</dbReference>
<organism evidence="4 5">
    <name type="scientific">Neomoorella stamsii</name>
    <dbReference type="NCBI Taxonomy" id="1266720"/>
    <lineage>
        <taxon>Bacteria</taxon>
        <taxon>Bacillati</taxon>
        <taxon>Bacillota</taxon>
        <taxon>Clostridia</taxon>
        <taxon>Neomoorellales</taxon>
        <taxon>Neomoorellaceae</taxon>
        <taxon>Neomoorella</taxon>
    </lineage>
</organism>
<dbReference type="EMBL" id="PVXL01000022">
    <property type="protein sequence ID" value="PRR76253.1"/>
    <property type="molecule type" value="Genomic_DNA"/>
</dbReference>
<dbReference type="PANTHER" id="PTHR43649">
    <property type="entry name" value="ARABINOSE-BINDING PROTEIN-RELATED"/>
    <property type="match status" value="1"/>
</dbReference>
<gene>
    <name evidence="4" type="ORF">MOST_06290</name>
</gene>
<sequence>MKPFRKRQLVYCLLAIVILIIMSFTLVACGSKTEAPTSSQQQGANKDLPFKGITLRVGVGSFAGEGVRMFIPEWEKKTGGKVEVVEFPFGELYQKLVSAFTSGVNAFDIVVCASPWMADFAVNGYIIPLDKYWDKKSDWDDVVPSQQALCMFDGKPYAIPLDGDNHMMFYRKDALENPEYQKKFKEKYGYDLRVPKTWKEYADIGKFFNGWDWVGDGKTHYGALEAMKPSDTSVYMLVNRALSYTDVKAVPGSLFFDPDTMEPQVNNPAWVRALTEYVDVKNYAPPDVLTYGGGEVRGYFAAGQSALLVEWSDPGQLANDPAKSVIKGKFGTALSPGSYELYNIKTKQWVKHSEVQYNPFLAWGGWVAAVTSTSKYPEAAFSFADWLDTKENSFKAVITPASARNPYRKSHFENVKGWEEAPIKYVNAKEYLDTIRAAFTQPTTTRDLGILFTGRYIEALDRNMQKAISGQLKPQQALDTCYNEWKQITQEVGLDIQKKLYREQNGLK</sequence>
<evidence type="ECO:0000256" key="2">
    <source>
        <dbReference type="ARBA" id="ARBA00022448"/>
    </source>
</evidence>
<evidence type="ECO:0000256" key="1">
    <source>
        <dbReference type="ARBA" id="ARBA00008520"/>
    </source>
</evidence>
<dbReference type="InterPro" id="IPR050490">
    <property type="entry name" value="Bact_solute-bd_prot1"/>
</dbReference>